<name>D6A172_STRV1</name>
<evidence type="ECO:0000256" key="1">
    <source>
        <dbReference type="SAM" id="MobiDB-lite"/>
    </source>
</evidence>
<reference evidence="3" key="1">
    <citation type="submission" date="2008-12" db="EMBL/GenBank/DDBJ databases">
        <title>Annotation of Streptomyces ghanaensis ATCC 14672.</title>
        <authorList>
            <consortium name="The Broad Institute Genome Sequencing Platform"/>
            <consortium name="Broad Institute Microbial Sequencing Center"/>
            <person name="Fischbach M."/>
            <person name="Ward D."/>
            <person name="Young S."/>
            <person name="Kodira C.D."/>
            <person name="Zeng Q."/>
            <person name="Koehrsen M."/>
            <person name="Godfrey P."/>
            <person name="Alvarado L."/>
            <person name="Berlin A.M."/>
            <person name="Borenstein D."/>
            <person name="Chen Z."/>
            <person name="Engels R."/>
            <person name="Freedman E."/>
            <person name="Gellesch M."/>
            <person name="Goldberg J."/>
            <person name="Griggs A."/>
            <person name="Gujja S."/>
            <person name="Heiman D.I."/>
            <person name="Hepburn T.A."/>
            <person name="Howarth C."/>
            <person name="Jen D."/>
            <person name="Larson L."/>
            <person name="Lewis B."/>
            <person name="Mehta T."/>
            <person name="Park D."/>
            <person name="Pearson M."/>
            <person name="Roberts A."/>
            <person name="Saif S."/>
            <person name="Shea T.D."/>
            <person name="Shenoy N."/>
            <person name="Sisk P."/>
            <person name="Stolte C."/>
            <person name="Sykes S.N."/>
            <person name="Walk T."/>
            <person name="White J."/>
            <person name="Yandava C."/>
            <person name="Straight P."/>
            <person name="Clardy J."/>
            <person name="Hung D."/>
            <person name="Kolter R."/>
            <person name="Mekalanos J."/>
            <person name="Walker S."/>
            <person name="Walsh C.T."/>
            <person name="Wieland B.L.C."/>
            <person name="Ilzarbe M."/>
            <person name="Galagan J."/>
            <person name="Nusbaum C."/>
            <person name="Birren B."/>
        </authorList>
    </citation>
    <scope>NUCLEOTIDE SEQUENCE [LARGE SCALE GENOMIC DNA]</scope>
    <source>
        <strain evidence="3">ATCC 14672 / DSM 40746 / JCM 4963 / KCTC 9882 / NRRL B-12104 / FH 1290</strain>
    </source>
</reference>
<gene>
    <name evidence="2" type="ORF">SSFG_06585</name>
</gene>
<proteinExistence type="predicted"/>
<accession>D6A172</accession>
<feature type="region of interest" description="Disordered" evidence="1">
    <location>
        <begin position="32"/>
        <end position="57"/>
    </location>
</feature>
<evidence type="ECO:0000313" key="3">
    <source>
        <dbReference type="Proteomes" id="UP000003824"/>
    </source>
</evidence>
<dbReference type="Proteomes" id="UP000003824">
    <property type="component" value="Unassembled WGS sequence"/>
</dbReference>
<protein>
    <submittedName>
        <fullName evidence="2">Predicted protein</fullName>
    </submittedName>
</protein>
<sequence>MPARPATVPGRRYPGDRRLTRFPGVRTRTALGREDHGVAEAVQRHPGARPRVEAVPS</sequence>
<dbReference type="AlphaFoldDB" id="D6A172"/>
<evidence type="ECO:0000313" key="2">
    <source>
        <dbReference type="EMBL" id="EFE71347.2"/>
    </source>
</evidence>
<dbReference type="EMBL" id="DS999641">
    <property type="protein sequence ID" value="EFE71347.2"/>
    <property type="molecule type" value="Genomic_DNA"/>
</dbReference>
<organism evidence="2 3">
    <name type="scientific">Streptomyces viridosporus (strain ATCC 14672 / DSM 40746 / JCM 4963 / KCTC 9882 / NRRL B-12104 / FH 1290)</name>
    <name type="common">Streptomyces ghanaensis</name>
    <dbReference type="NCBI Taxonomy" id="566461"/>
    <lineage>
        <taxon>Bacteria</taxon>
        <taxon>Bacillati</taxon>
        <taxon>Actinomycetota</taxon>
        <taxon>Actinomycetes</taxon>
        <taxon>Kitasatosporales</taxon>
        <taxon>Streptomycetaceae</taxon>
        <taxon>Streptomyces</taxon>
    </lineage>
</organism>